<dbReference type="PANTHER" id="PTHR43104:SF2">
    <property type="entry name" value="L-2-HYDROXYGLUTARATE DEHYDROGENASE, MITOCHONDRIAL"/>
    <property type="match status" value="1"/>
</dbReference>
<evidence type="ECO:0000256" key="2">
    <source>
        <dbReference type="ARBA" id="ARBA00022630"/>
    </source>
</evidence>
<comment type="caution">
    <text evidence="7">The sequence shown here is derived from an EMBL/GenBank/DDBJ whole genome shotgun (WGS) entry which is preliminary data.</text>
</comment>
<dbReference type="InterPro" id="IPR006076">
    <property type="entry name" value="FAD-dep_OxRdtase"/>
</dbReference>
<evidence type="ECO:0000313" key="8">
    <source>
        <dbReference type="Proteomes" id="UP000321580"/>
    </source>
</evidence>
<feature type="domain" description="FAD dependent oxidoreductase" evidence="6">
    <location>
        <begin position="8"/>
        <end position="397"/>
    </location>
</feature>
<dbReference type="RefSeq" id="WP_147165795.1">
    <property type="nucleotide sequence ID" value="NZ_VOOR01000003.1"/>
</dbReference>
<dbReference type="EC" id="1.1.3.-" evidence="7"/>
<evidence type="ECO:0000256" key="5">
    <source>
        <dbReference type="ARBA" id="ARBA00037941"/>
    </source>
</evidence>
<dbReference type="Proteomes" id="UP000321580">
    <property type="component" value="Unassembled WGS sequence"/>
</dbReference>
<organism evidence="7 8">
    <name type="scientific">Phaeodactylibacter luteus</name>
    <dbReference type="NCBI Taxonomy" id="1564516"/>
    <lineage>
        <taxon>Bacteria</taxon>
        <taxon>Pseudomonadati</taxon>
        <taxon>Bacteroidota</taxon>
        <taxon>Saprospiria</taxon>
        <taxon>Saprospirales</taxon>
        <taxon>Haliscomenobacteraceae</taxon>
        <taxon>Phaeodactylibacter</taxon>
    </lineage>
</organism>
<evidence type="ECO:0000313" key="7">
    <source>
        <dbReference type="EMBL" id="TXB68908.1"/>
    </source>
</evidence>
<evidence type="ECO:0000259" key="6">
    <source>
        <dbReference type="Pfam" id="PF01266"/>
    </source>
</evidence>
<comment type="cofactor">
    <cofactor evidence="1">
        <name>FAD</name>
        <dbReference type="ChEBI" id="CHEBI:57692"/>
    </cofactor>
</comment>
<evidence type="ECO:0000256" key="3">
    <source>
        <dbReference type="ARBA" id="ARBA00022827"/>
    </source>
</evidence>
<dbReference type="GO" id="GO:0005737">
    <property type="term" value="C:cytoplasm"/>
    <property type="evidence" value="ECO:0007669"/>
    <property type="project" value="TreeGrafter"/>
</dbReference>
<reference evidence="7 8" key="1">
    <citation type="submission" date="2019-08" db="EMBL/GenBank/DDBJ databases">
        <title>Genome of Phaeodactylibacter luteus.</title>
        <authorList>
            <person name="Bowman J.P."/>
        </authorList>
    </citation>
    <scope>NUCLEOTIDE SEQUENCE [LARGE SCALE GENOMIC DNA]</scope>
    <source>
        <strain evidence="7 8">KCTC 42180</strain>
    </source>
</reference>
<keyword evidence="8" id="KW-1185">Reference proteome</keyword>
<dbReference type="Gene3D" id="3.30.9.10">
    <property type="entry name" value="D-Amino Acid Oxidase, subunit A, domain 2"/>
    <property type="match status" value="1"/>
</dbReference>
<dbReference type="EMBL" id="VOOR01000003">
    <property type="protein sequence ID" value="TXB68908.1"/>
    <property type="molecule type" value="Genomic_DNA"/>
</dbReference>
<comment type="similarity">
    <text evidence="5">Belongs to the L2HGDH family.</text>
</comment>
<dbReference type="AlphaFoldDB" id="A0A5C6S338"/>
<dbReference type="OrthoDB" id="9801699at2"/>
<evidence type="ECO:0000256" key="4">
    <source>
        <dbReference type="ARBA" id="ARBA00023002"/>
    </source>
</evidence>
<dbReference type="NCBIfam" id="NF008726">
    <property type="entry name" value="PRK11728.1"/>
    <property type="match status" value="1"/>
</dbReference>
<keyword evidence="4 7" id="KW-0560">Oxidoreductase</keyword>
<dbReference type="PANTHER" id="PTHR43104">
    <property type="entry name" value="L-2-HYDROXYGLUTARATE DEHYDROGENASE, MITOCHONDRIAL"/>
    <property type="match status" value="1"/>
</dbReference>
<dbReference type="GO" id="GO:0047545">
    <property type="term" value="F:(S)-2-hydroxyglutarate dehydrogenase activity"/>
    <property type="evidence" value="ECO:0007669"/>
    <property type="project" value="TreeGrafter"/>
</dbReference>
<dbReference type="Gene3D" id="3.50.50.60">
    <property type="entry name" value="FAD/NAD(P)-binding domain"/>
    <property type="match status" value="1"/>
</dbReference>
<protein>
    <submittedName>
        <fullName evidence="7">L-2-hydroxyglutarate oxidase</fullName>
        <ecNumber evidence="7">1.1.3.-</ecNumber>
    </submittedName>
</protein>
<dbReference type="InterPro" id="IPR036188">
    <property type="entry name" value="FAD/NAD-bd_sf"/>
</dbReference>
<sequence length="403" mass="44202">MSEPNSYDVALIGAGIVGLATAYQLSRISPKLKIAILEKEEGPARHQTGHNSGVIHSGIYYKPGGSKALNCAKGYRYLLGFARQHDIPHDICGKVIVATRAEEQPRLRGILERGRANGMQGVKIISAGECREIEPHVNALEAIWVPQAGIIDYKAVAERYLHLVLEKGGKAYFSEPVLKIGRQPNGKMLVQTEKQALQARLVISCAGLYADKMAKQTTPGLGLQILPFRGEYYELKPERQHLVNNLVYPVPNPNFPFLGVHYTRMIHGGIEAGPNAVLAFAREGYSRWDVNYKELLETLSFPGFQQIARKYWRDGLGELYRSYSKAAFVRALQHLIPEVGEADLQRGGAGVRAMACAPDGTLIDDFRILEQKGAIHVCNAPSPAATASLAIGETVAQKALKQL</sequence>
<keyword evidence="2" id="KW-0285">Flavoprotein</keyword>
<dbReference type="SUPFAM" id="SSF51905">
    <property type="entry name" value="FAD/NAD(P)-binding domain"/>
    <property type="match status" value="1"/>
</dbReference>
<name>A0A5C6S338_9BACT</name>
<accession>A0A5C6S338</accession>
<evidence type="ECO:0000256" key="1">
    <source>
        <dbReference type="ARBA" id="ARBA00001974"/>
    </source>
</evidence>
<proteinExistence type="inferred from homology"/>
<keyword evidence="3" id="KW-0274">FAD</keyword>
<dbReference type="Pfam" id="PF01266">
    <property type="entry name" value="DAO"/>
    <property type="match status" value="1"/>
</dbReference>
<gene>
    <name evidence="7" type="primary">lhgO</name>
    <name evidence="7" type="ORF">FRY97_02235</name>
</gene>